<reference evidence="7" key="1">
    <citation type="journal article" date="2020" name="Microb. Genom.">
        <title>Genetic diversity of clinical and environmental Mucorales isolates obtained from an investigation of mucormycosis cases among solid organ transplant recipients.</title>
        <authorList>
            <person name="Nguyen M.H."/>
            <person name="Kaul D."/>
            <person name="Muto C."/>
            <person name="Cheng S.J."/>
            <person name="Richter R.A."/>
            <person name="Bruno V.M."/>
            <person name="Liu G."/>
            <person name="Beyhan S."/>
            <person name="Sundermann A.J."/>
            <person name="Mounaud S."/>
            <person name="Pasculle A.W."/>
            <person name="Nierman W.C."/>
            <person name="Driscoll E."/>
            <person name="Cumbie R."/>
            <person name="Clancy C.J."/>
            <person name="Dupont C.L."/>
        </authorList>
    </citation>
    <scope>NUCLEOTIDE SEQUENCE</scope>
    <source>
        <strain evidence="7">GL16</strain>
    </source>
</reference>
<dbReference type="InterPro" id="IPR002401">
    <property type="entry name" value="Cyt_P450_E_grp-I"/>
</dbReference>
<evidence type="ECO:0000256" key="1">
    <source>
        <dbReference type="ARBA" id="ARBA00022723"/>
    </source>
</evidence>
<evidence type="ECO:0000256" key="5">
    <source>
        <dbReference type="RuleBase" id="RU000461"/>
    </source>
</evidence>
<dbReference type="PROSITE" id="PS00086">
    <property type="entry name" value="CYTOCHROME_P450"/>
    <property type="match status" value="1"/>
</dbReference>
<dbReference type="InterPro" id="IPR050364">
    <property type="entry name" value="Cytochrome_P450_fung"/>
</dbReference>
<dbReference type="GO" id="GO:0004497">
    <property type="term" value="F:monooxygenase activity"/>
    <property type="evidence" value="ECO:0007669"/>
    <property type="project" value="UniProtKB-KW"/>
</dbReference>
<dbReference type="PANTHER" id="PTHR46300">
    <property type="entry name" value="P450, PUTATIVE (EUROFUNG)-RELATED-RELATED"/>
    <property type="match status" value="1"/>
</dbReference>
<protein>
    <recommendedName>
        <fullName evidence="9">Cytochrome P450</fullName>
    </recommendedName>
</protein>
<dbReference type="SUPFAM" id="SSF48264">
    <property type="entry name" value="Cytochrome P450"/>
    <property type="match status" value="1"/>
</dbReference>
<comment type="similarity">
    <text evidence="5">Belongs to the cytochrome P450 family.</text>
</comment>
<feature type="transmembrane region" description="Helical" evidence="6">
    <location>
        <begin position="14"/>
        <end position="31"/>
    </location>
</feature>
<dbReference type="InterPro" id="IPR036396">
    <property type="entry name" value="Cyt_P450_sf"/>
</dbReference>
<comment type="caution">
    <text evidence="7">The sequence shown here is derived from an EMBL/GenBank/DDBJ whole genome shotgun (WGS) entry which is preliminary data.</text>
</comment>
<keyword evidence="1 4" id="KW-0479">Metal-binding</keyword>
<evidence type="ECO:0008006" key="9">
    <source>
        <dbReference type="Google" id="ProtNLM"/>
    </source>
</evidence>
<dbReference type="Proteomes" id="UP000717996">
    <property type="component" value="Unassembled WGS sequence"/>
</dbReference>
<name>A0A9P6Y4X2_RHIOR</name>
<accession>A0A9P6Y4X2</accession>
<feature type="binding site" description="axial binding residue" evidence="4">
    <location>
        <position position="463"/>
    </location>
    <ligand>
        <name>heme</name>
        <dbReference type="ChEBI" id="CHEBI:30413"/>
    </ligand>
    <ligandPart>
        <name>Fe</name>
        <dbReference type="ChEBI" id="CHEBI:18248"/>
    </ligandPart>
</feature>
<dbReference type="PANTHER" id="PTHR46300:SF11">
    <property type="entry name" value="OXIDOREDUCTASE, PUTATIVE-RELATED"/>
    <property type="match status" value="1"/>
</dbReference>
<dbReference type="AlphaFoldDB" id="A0A9P6Y4X2"/>
<keyword evidence="3 4" id="KW-0408">Iron</keyword>
<dbReference type="PRINTS" id="PR00385">
    <property type="entry name" value="P450"/>
</dbReference>
<keyword evidence="2 5" id="KW-0560">Oxidoreductase</keyword>
<evidence type="ECO:0000313" key="8">
    <source>
        <dbReference type="Proteomes" id="UP000717996"/>
    </source>
</evidence>
<comment type="cofactor">
    <cofactor evidence="4">
        <name>heme</name>
        <dbReference type="ChEBI" id="CHEBI:30413"/>
    </cofactor>
</comment>
<organism evidence="7 8">
    <name type="scientific">Rhizopus oryzae</name>
    <name type="common">Mucormycosis agent</name>
    <name type="synonym">Rhizopus arrhizus var. delemar</name>
    <dbReference type="NCBI Taxonomy" id="64495"/>
    <lineage>
        <taxon>Eukaryota</taxon>
        <taxon>Fungi</taxon>
        <taxon>Fungi incertae sedis</taxon>
        <taxon>Mucoromycota</taxon>
        <taxon>Mucoromycotina</taxon>
        <taxon>Mucoromycetes</taxon>
        <taxon>Mucorales</taxon>
        <taxon>Mucorineae</taxon>
        <taxon>Rhizopodaceae</taxon>
        <taxon>Rhizopus</taxon>
    </lineage>
</organism>
<dbReference type="Pfam" id="PF00067">
    <property type="entry name" value="p450"/>
    <property type="match status" value="1"/>
</dbReference>
<evidence type="ECO:0000256" key="2">
    <source>
        <dbReference type="ARBA" id="ARBA00023002"/>
    </source>
</evidence>
<evidence type="ECO:0000256" key="4">
    <source>
        <dbReference type="PIRSR" id="PIRSR602401-1"/>
    </source>
</evidence>
<dbReference type="GO" id="GO:0020037">
    <property type="term" value="F:heme binding"/>
    <property type="evidence" value="ECO:0007669"/>
    <property type="project" value="InterPro"/>
</dbReference>
<sequence length="528" mass="60316">MDYQTIIKKIDRKSITILSSAVMAVVVTWMIKRAIKKSKEPKTAGLKDIPTPKGEYFYIGHLPLFGKYPSFKVTEWHRELGPLFRIKMGVQDWVFIGDPEMAHELFMSKGSVTSGRPFFTYGTGYHGEGERGIVFTDYGKPWKNTRTAALDVLSPNTVDILQETIARETGNGVELMIKDAFEAQEKNESINPLAYTRLTAMSIILATVFGIDGAKSVEDPLYKRIISGMEENAHYISLVGDLSAYFPVLSFLDVLFRKERKMKNFVENSSRPLYRHLVQLARLSDRPSLVKNLDEIKDSLKIDEQNIVALTNELMIGGIDTVSNSMAWAFAILCHHPDWQKKMSDEIDSFVHKHGRLPMFTERKEIPSLIAVIKETLRYRPSIYFGVPHKATKDVVYKDYVIPKGTILISNAHTTNNDPRLFSEPEKFKPERYLDDPKSLYASSNGSIQNRELFTFGWGRRICPGIYMAESEMFNWMAQFFQRCTIEPFISSTGEKIYPNLDDCVDKASTIAPLPYKVRLIKRHDTQL</sequence>
<evidence type="ECO:0000313" key="7">
    <source>
        <dbReference type="EMBL" id="KAG1539306.1"/>
    </source>
</evidence>
<dbReference type="InterPro" id="IPR017972">
    <property type="entry name" value="Cyt_P450_CS"/>
</dbReference>
<evidence type="ECO:0000256" key="6">
    <source>
        <dbReference type="SAM" id="Phobius"/>
    </source>
</evidence>
<dbReference type="EMBL" id="JAANIT010001650">
    <property type="protein sequence ID" value="KAG1539306.1"/>
    <property type="molecule type" value="Genomic_DNA"/>
</dbReference>
<gene>
    <name evidence="7" type="ORF">G6F51_009217</name>
</gene>
<dbReference type="PRINTS" id="PR00463">
    <property type="entry name" value="EP450I"/>
</dbReference>
<keyword evidence="5" id="KW-0503">Monooxygenase</keyword>
<keyword evidence="6" id="KW-1133">Transmembrane helix</keyword>
<keyword evidence="6" id="KW-0472">Membrane</keyword>
<dbReference type="InterPro" id="IPR001128">
    <property type="entry name" value="Cyt_P450"/>
</dbReference>
<dbReference type="GO" id="GO:0005506">
    <property type="term" value="F:iron ion binding"/>
    <property type="evidence" value="ECO:0007669"/>
    <property type="project" value="InterPro"/>
</dbReference>
<evidence type="ECO:0000256" key="3">
    <source>
        <dbReference type="ARBA" id="ARBA00023004"/>
    </source>
</evidence>
<keyword evidence="4 5" id="KW-0349">Heme</keyword>
<dbReference type="OrthoDB" id="1103324at2759"/>
<proteinExistence type="inferred from homology"/>
<keyword evidence="6" id="KW-0812">Transmembrane</keyword>
<dbReference type="Gene3D" id="1.10.630.10">
    <property type="entry name" value="Cytochrome P450"/>
    <property type="match status" value="1"/>
</dbReference>
<dbReference type="GO" id="GO:0016705">
    <property type="term" value="F:oxidoreductase activity, acting on paired donors, with incorporation or reduction of molecular oxygen"/>
    <property type="evidence" value="ECO:0007669"/>
    <property type="project" value="InterPro"/>
</dbReference>